<evidence type="ECO:0000313" key="1">
    <source>
        <dbReference type="EMBL" id="EFC38520.1"/>
    </source>
</evidence>
<organism evidence="2">
    <name type="scientific">Naegleria gruberi</name>
    <name type="common">Amoeba</name>
    <dbReference type="NCBI Taxonomy" id="5762"/>
    <lineage>
        <taxon>Eukaryota</taxon>
        <taxon>Discoba</taxon>
        <taxon>Heterolobosea</taxon>
        <taxon>Tetramitia</taxon>
        <taxon>Eutetramitia</taxon>
        <taxon>Vahlkampfiidae</taxon>
        <taxon>Naegleria</taxon>
    </lineage>
</organism>
<evidence type="ECO:0000313" key="2">
    <source>
        <dbReference type="Proteomes" id="UP000006671"/>
    </source>
</evidence>
<dbReference type="InParanoid" id="D2VXJ6"/>
<dbReference type="Proteomes" id="UP000006671">
    <property type="component" value="Unassembled WGS sequence"/>
</dbReference>
<dbReference type="KEGG" id="ngr:NAEGRDRAFT_73772"/>
<dbReference type="VEuPathDB" id="AmoebaDB:NAEGRDRAFT_73772"/>
<proteinExistence type="predicted"/>
<dbReference type="RefSeq" id="XP_002671264.1">
    <property type="nucleotide sequence ID" value="XM_002671218.1"/>
</dbReference>
<accession>D2VXJ6</accession>
<dbReference type="AlphaFoldDB" id="D2VXJ6"/>
<keyword evidence="2" id="KW-1185">Reference proteome</keyword>
<protein>
    <submittedName>
        <fullName evidence="1">Predicted protein</fullName>
    </submittedName>
</protein>
<dbReference type="GeneID" id="8853890"/>
<dbReference type="EMBL" id="GG738907">
    <property type="protein sequence ID" value="EFC38520.1"/>
    <property type="molecule type" value="Genomic_DNA"/>
</dbReference>
<name>D2VXJ6_NAEGR</name>
<reference evidence="1 2" key="1">
    <citation type="journal article" date="2010" name="Cell">
        <title>The genome of Naegleria gruberi illuminates early eukaryotic versatility.</title>
        <authorList>
            <person name="Fritz-Laylin L.K."/>
            <person name="Prochnik S.E."/>
            <person name="Ginger M.L."/>
            <person name="Dacks J.B."/>
            <person name="Carpenter M.L."/>
            <person name="Field M.C."/>
            <person name="Kuo A."/>
            <person name="Paredez A."/>
            <person name="Chapman J."/>
            <person name="Pham J."/>
            <person name="Shu S."/>
            <person name="Neupane R."/>
            <person name="Cipriano M."/>
            <person name="Mancuso J."/>
            <person name="Tu H."/>
            <person name="Salamov A."/>
            <person name="Lindquist E."/>
            <person name="Shapiro H."/>
            <person name="Lucas S."/>
            <person name="Grigoriev I.V."/>
            <person name="Cande W.Z."/>
            <person name="Fulton C."/>
            <person name="Rokhsar D.S."/>
            <person name="Dawson S.C."/>
        </authorList>
    </citation>
    <scope>NUCLEOTIDE SEQUENCE [LARGE SCALE GENOMIC DNA]</scope>
    <source>
        <strain evidence="1 2">NEG-M</strain>
    </source>
</reference>
<gene>
    <name evidence="1" type="ORF">NAEGRDRAFT_73772</name>
</gene>
<sequence length="187" mass="21465">MELDNGTVISRDGMYYRDPIIESESYFKAFIKEFNADETPFEIYIGVDTTREEYGEAYASKNGDYNGACVLLRFPQSANECWFFGICIVKFTVNEPIQAVYCPIGNNDVVNPYLMTDSKCYCIEEYVSGGIHCIEKEKVANRPPNVDIHEHLSSNRSLWTKIDTTFLSERVIDKNYYRDPSVPLISI</sequence>